<name>A0ABR2KXZ0_9EUKA</name>
<sequence>MEKISVLRESIIKLKNNDPSVSITYTLEDVKNLFKEYGCTVVKCTKDPYHNCSVTFFRNNDRNTLLHARLWQFCEDPNYKFSKSQAKLIKPEDIIDHQTKVLESQRIEKEKKLRESMKAEDCELVSKYVKGDTKVFYLFNGFEYQTTPTKWNKGYRAHKSKSPHYTQNYIKKVFADEDCELLSEYKNMKTVLKYKYQGEIYEVTFEKWKHNYRRPHKY</sequence>
<evidence type="ECO:0000313" key="2">
    <source>
        <dbReference type="Proteomes" id="UP001470230"/>
    </source>
</evidence>
<organism evidence="1 2">
    <name type="scientific">Tritrichomonas musculus</name>
    <dbReference type="NCBI Taxonomy" id="1915356"/>
    <lineage>
        <taxon>Eukaryota</taxon>
        <taxon>Metamonada</taxon>
        <taxon>Parabasalia</taxon>
        <taxon>Tritrichomonadida</taxon>
        <taxon>Tritrichomonadidae</taxon>
        <taxon>Tritrichomonas</taxon>
    </lineage>
</organism>
<proteinExistence type="predicted"/>
<comment type="caution">
    <text evidence="1">The sequence shown here is derived from an EMBL/GenBank/DDBJ whole genome shotgun (WGS) entry which is preliminary data.</text>
</comment>
<dbReference type="Proteomes" id="UP001470230">
    <property type="component" value="Unassembled WGS sequence"/>
</dbReference>
<gene>
    <name evidence="1" type="ORF">M9Y10_013858</name>
</gene>
<reference evidence="1 2" key="1">
    <citation type="submission" date="2024-04" db="EMBL/GenBank/DDBJ databases">
        <title>Tritrichomonas musculus Genome.</title>
        <authorList>
            <person name="Alves-Ferreira E."/>
            <person name="Grigg M."/>
            <person name="Lorenzi H."/>
            <person name="Galac M."/>
        </authorList>
    </citation>
    <scope>NUCLEOTIDE SEQUENCE [LARGE SCALE GENOMIC DNA]</scope>
    <source>
        <strain evidence="1 2">EAF2021</strain>
    </source>
</reference>
<dbReference type="EMBL" id="JAPFFF010000002">
    <property type="protein sequence ID" value="KAK8895972.1"/>
    <property type="molecule type" value="Genomic_DNA"/>
</dbReference>
<evidence type="ECO:0000313" key="1">
    <source>
        <dbReference type="EMBL" id="KAK8895972.1"/>
    </source>
</evidence>
<accession>A0ABR2KXZ0</accession>
<protein>
    <submittedName>
        <fullName evidence="1">Uncharacterized protein</fullName>
    </submittedName>
</protein>
<keyword evidence="2" id="KW-1185">Reference proteome</keyword>